<organism evidence="1 2">
    <name type="scientific">Rangifer tarandus platyrhynchus</name>
    <name type="common">Svalbard reindeer</name>
    <dbReference type="NCBI Taxonomy" id="3082113"/>
    <lineage>
        <taxon>Eukaryota</taxon>
        <taxon>Metazoa</taxon>
        <taxon>Chordata</taxon>
        <taxon>Craniata</taxon>
        <taxon>Vertebrata</taxon>
        <taxon>Euteleostomi</taxon>
        <taxon>Mammalia</taxon>
        <taxon>Eutheria</taxon>
        <taxon>Laurasiatheria</taxon>
        <taxon>Artiodactyla</taxon>
        <taxon>Ruminantia</taxon>
        <taxon>Pecora</taxon>
        <taxon>Cervidae</taxon>
        <taxon>Odocoileinae</taxon>
        <taxon>Rangifer</taxon>
    </lineage>
</organism>
<protein>
    <submittedName>
        <fullName evidence="1">Uncharacterized protein</fullName>
    </submittedName>
</protein>
<reference evidence="1" key="1">
    <citation type="submission" date="2023-04" db="EMBL/GenBank/DDBJ databases">
        <authorList>
            <consortium name="ELIXIR-Norway"/>
        </authorList>
    </citation>
    <scope>NUCLEOTIDE SEQUENCE [LARGE SCALE GENOMIC DNA]</scope>
</reference>
<gene>
    <name evidence="1" type="ORF">MRATA1EN1_LOCUS32247</name>
</gene>
<accession>A0ABN8XSN5</accession>
<name>A0ABN8XSN5_RANTA</name>
<proteinExistence type="predicted"/>
<evidence type="ECO:0000313" key="1">
    <source>
        <dbReference type="EMBL" id="CAI9150629.1"/>
    </source>
</evidence>
<sequence>MKRQIRLNTCRVGSGEGLGQQGLLTEEVGVAGAFLGKPHWWFGELPAHRLLGIVGAARAEACRMRSLSEKGETRVGLAGQALAPQGLGHHLAREAPPPAEAPEAQVGLGWGLLS</sequence>
<dbReference type="Proteomes" id="UP001176941">
    <property type="component" value="Unassembled WGS sequence"/>
</dbReference>
<dbReference type="EMBL" id="CATKSN020000973">
    <property type="protein sequence ID" value="CAI9150629.1"/>
    <property type="molecule type" value="Genomic_DNA"/>
</dbReference>
<comment type="caution">
    <text evidence="1">The sequence shown here is derived from an EMBL/GenBank/DDBJ whole genome shotgun (WGS) entry which is preliminary data.</text>
</comment>
<evidence type="ECO:0000313" key="2">
    <source>
        <dbReference type="Proteomes" id="UP001176941"/>
    </source>
</evidence>
<keyword evidence="2" id="KW-1185">Reference proteome</keyword>